<keyword evidence="1" id="KW-0812">Transmembrane</keyword>
<name>A0A1A9Z7R9_GLOPL</name>
<sequence length="116" mass="12530">MQGKTKPPIDEREKLKTELIDLKIHFLLLVIRFGLILRTTQAADANSSQLQPPTGYNVVVPPKQAPNARAQTSGCNGKLSALFWAKDIVILTIIVVNAIMTLGGSPTGVKAPPMLE</sequence>
<dbReference type="EnsemblMetazoa" id="GPAI006376-RA">
    <property type="protein sequence ID" value="GPAI006376-PA"/>
    <property type="gene ID" value="GPAI006376"/>
</dbReference>
<keyword evidence="3" id="KW-1185">Reference proteome</keyword>
<keyword evidence="1" id="KW-0472">Membrane</keyword>
<accession>A0A1A9Z7R9</accession>
<protein>
    <submittedName>
        <fullName evidence="2">Uncharacterized protein</fullName>
    </submittedName>
</protein>
<organism evidence="2 3">
    <name type="scientific">Glossina pallidipes</name>
    <name type="common">Tsetse fly</name>
    <dbReference type="NCBI Taxonomy" id="7398"/>
    <lineage>
        <taxon>Eukaryota</taxon>
        <taxon>Metazoa</taxon>
        <taxon>Ecdysozoa</taxon>
        <taxon>Arthropoda</taxon>
        <taxon>Hexapoda</taxon>
        <taxon>Insecta</taxon>
        <taxon>Pterygota</taxon>
        <taxon>Neoptera</taxon>
        <taxon>Endopterygota</taxon>
        <taxon>Diptera</taxon>
        <taxon>Brachycera</taxon>
        <taxon>Muscomorpha</taxon>
        <taxon>Hippoboscoidea</taxon>
        <taxon>Glossinidae</taxon>
        <taxon>Glossina</taxon>
    </lineage>
</organism>
<evidence type="ECO:0000256" key="1">
    <source>
        <dbReference type="SAM" id="Phobius"/>
    </source>
</evidence>
<proteinExistence type="predicted"/>
<evidence type="ECO:0000313" key="3">
    <source>
        <dbReference type="Proteomes" id="UP000092445"/>
    </source>
</evidence>
<dbReference type="Proteomes" id="UP000092445">
    <property type="component" value="Unassembled WGS sequence"/>
</dbReference>
<feature type="transmembrane region" description="Helical" evidence="1">
    <location>
        <begin position="88"/>
        <end position="109"/>
    </location>
</feature>
<evidence type="ECO:0000313" key="2">
    <source>
        <dbReference type="EnsemblMetazoa" id="GPAI006376-PA"/>
    </source>
</evidence>
<dbReference type="VEuPathDB" id="VectorBase:GPAI006376"/>
<keyword evidence="1" id="KW-1133">Transmembrane helix</keyword>
<dbReference type="AlphaFoldDB" id="A0A1A9Z7R9"/>
<reference evidence="2" key="2">
    <citation type="submission" date="2020-05" db="UniProtKB">
        <authorList>
            <consortium name="EnsemblMetazoa"/>
        </authorList>
    </citation>
    <scope>IDENTIFICATION</scope>
    <source>
        <strain evidence="2">IAEA</strain>
    </source>
</reference>
<reference evidence="3" key="1">
    <citation type="submission" date="2014-03" db="EMBL/GenBank/DDBJ databases">
        <authorList>
            <person name="Aksoy S."/>
            <person name="Warren W."/>
            <person name="Wilson R.K."/>
        </authorList>
    </citation>
    <scope>NUCLEOTIDE SEQUENCE [LARGE SCALE GENOMIC DNA]</scope>
    <source>
        <strain evidence="3">IAEA</strain>
    </source>
</reference>